<reference evidence="3" key="1">
    <citation type="submission" date="2022-07" db="EMBL/GenBank/DDBJ databases">
        <title>Complete genome of Vibrio japonicus strain JCM 31412T and phylogenomic assessment of the Nereis clade of the genus Vibrio.</title>
        <authorList>
            <person name="Shlafstein M.D."/>
            <person name="Emsley S.A."/>
            <person name="Ushijima B."/>
            <person name="Videau P."/>
            <person name="Saw J.H."/>
        </authorList>
    </citation>
    <scope>NUCLEOTIDE SEQUENCE</scope>
    <source>
        <strain evidence="3">JCM 31412</strain>
    </source>
</reference>
<dbReference type="Gene3D" id="3.40.50.2000">
    <property type="entry name" value="Glycogen Phosphorylase B"/>
    <property type="match status" value="2"/>
</dbReference>
<sequence>MKIVFRISKLGFGGAEQVFLSLAREFKRIEGTAICFVVDRLGSENVATAIEAGHRVHCLNASRTMNSIIPFSSFLKSEQPDIIISAYTDTNAATLLSALIAGQTSRVIVTEHASLTEHWRKKSNLKKMILKFYVSHIYKLSQSVICVSKGLSGQVSQLMGSDKKVSTIYNPVRFTQSDVSKEFSNEHKIVKLVAVGRITEQKDYPTLIRALAKLTESNSFHLTIVGGIFCKREFESVNLLIQTLNLQEKVTFSGYTDKVEEYYRDADIFVLSSAWEGFGNVIVEAMSFGLPIVSTNCNYGPAEILENGKYGRLVDVGDSDALADAILEELQYPLVAREALITRSKDFSEKEIADQYFTAINEVIHARA</sequence>
<dbReference type="Pfam" id="PF13439">
    <property type="entry name" value="Glyco_transf_4"/>
    <property type="match status" value="1"/>
</dbReference>
<accession>A0ABY5LPV8</accession>
<gene>
    <name evidence="3" type="ORF">NP165_16195</name>
</gene>
<dbReference type="PANTHER" id="PTHR12526:SF630">
    <property type="entry name" value="GLYCOSYLTRANSFERASE"/>
    <property type="match status" value="1"/>
</dbReference>
<proteinExistence type="predicted"/>
<dbReference type="RefSeq" id="WP_257086785.1">
    <property type="nucleotide sequence ID" value="NZ_CP102097.1"/>
</dbReference>
<evidence type="ECO:0000313" key="4">
    <source>
        <dbReference type="Proteomes" id="UP001058602"/>
    </source>
</evidence>
<evidence type="ECO:0000259" key="1">
    <source>
        <dbReference type="Pfam" id="PF00534"/>
    </source>
</evidence>
<dbReference type="Proteomes" id="UP001058602">
    <property type="component" value="Chromosome 2"/>
</dbReference>
<feature type="domain" description="Glycosyl transferase family 1" evidence="1">
    <location>
        <begin position="188"/>
        <end position="338"/>
    </location>
</feature>
<protein>
    <submittedName>
        <fullName evidence="3">Glycosyltransferase</fullName>
    </submittedName>
</protein>
<dbReference type="PANTHER" id="PTHR12526">
    <property type="entry name" value="GLYCOSYLTRANSFERASE"/>
    <property type="match status" value="1"/>
</dbReference>
<organism evidence="3 4">
    <name type="scientific">Vibrio japonicus</name>
    <dbReference type="NCBI Taxonomy" id="1824638"/>
    <lineage>
        <taxon>Bacteria</taxon>
        <taxon>Pseudomonadati</taxon>
        <taxon>Pseudomonadota</taxon>
        <taxon>Gammaproteobacteria</taxon>
        <taxon>Vibrionales</taxon>
        <taxon>Vibrionaceae</taxon>
        <taxon>Vibrio</taxon>
    </lineage>
</organism>
<dbReference type="SUPFAM" id="SSF53756">
    <property type="entry name" value="UDP-Glycosyltransferase/glycogen phosphorylase"/>
    <property type="match status" value="1"/>
</dbReference>
<feature type="domain" description="Glycosyltransferase subfamily 4-like N-terminal" evidence="2">
    <location>
        <begin position="12"/>
        <end position="172"/>
    </location>
</feature>
<dbReference type="CDD" id="cd03811">
    <property type="entry name" value="GT4_GT28_WabH-like"/>
    <property type="match status" value="1"/>
</dbReference>
<name>A0ABY5LPV8_9VIBR</name>
<evidence type="ECO:0000259" key="2">
    <source>
        <dbReference type="Pfam" id="PF13439"/>
    </source>
</evidence>
<dbReference type="InterPro" id="IPR001296">
    <property type="entry name" value="Glyco_trans_1"/>
</dbReference>
<keyword evidence="4" id="KW-1185">Reference proteome</keyword>
<dbReference type="EMBL" id="CP102097">
    <property type="protein sequence ID" value="UUM33087.1"/>
    <property type="molecule type" value="Genomic_DNA"/>
</dbReference>
<evidence type="ECO:0000313" key="3">
    <source>
        <dbReference type="EMBL" id="UUM33087.1"/>
    </source>
</evidence>
<dbReference type="InterPro" id="IPR028098">
    <property type="entry name" value="Glyco_trans_4-like_N"/>
</dbReference>
<dbReference type="Pfam" id="PF00534">
    <property type="entry name" value="Glycos_transf_1"/>
    <property type="match status" value="1"/>
</dbReference>